<protein>
    <recommendedName>
        <fullName evidence="9">Peptidase S1 domain-containing protein</fullName>
    </recommendedName>
</protein>
<dbReference type="EMBL" id="CAJOBB010005463">
    <property type="protein sequence ID" value="CAF4129214.1"/>
    <property type="molecule type" value="Genomic_DNA"/>
</dbReference>
<dbReference type="InterPro" id="IPR043504">
    <property type="entry name" value="Peptidase_S1_PA_chymotrypsin"/>
</dbReference>
<keyword evidence="6" id="KW-0720">Serine protease</keyword>
<dbReference type="Proteomes" id="UP000663868">
    <property type="component" value="Unassembled WGS sequence"/>
</dbReference>
<feature type="non-terminal residue" evidence="10">
    <location>
        <position position="1"/>
    </location>
</feature>
<dbReference type="InterPro" id="IPR033116">
    <property type="entry name" value="TRYPSIN_SER"/>
</dbReference>
<keyword evidence="8" id="KW-0325">Glycoprotein</keyword>
<evidence type="ECO:0000256" key="4">
    <source>
        <dbReference type="ARBA" id="ARBA00022729"/>
    </source>
</evidence>
<dbReference type="PANTHER" id="PTHR24264">
    <property type="entry name" value="TRYPSIN-RELATED"/>
    <property type="match status" value="1"/>
</dbReference>
<evidence type="ECO:0000256" key="7">
    <source>
        <dbReference type="ARBA" id="ARBA00023157"/>
    </source>
</evidence>
<dbReference type="FunFam" id="2.40.10.10:FF:000054">
    <property type="entry name" value="Complement C1r subcomponent"/>
    <property type="match status" value="1"/>
</dbReference>
<dbReference type="InterPro" id="IPR009003">
    <property type="entry name" value="Peptidase_S1_PA"/>
</dbReference>
<dbReference type="InterPro" id="IPR001254">
    <property type="entry name" value="Trypsin_dom"/>
</dbReference>
<dbReference type="GO" id="GO:0005615">
    <property type="term" value="C:extracellular space"/>
    <property type="evidence" value="ECO:0007669"/>
    <property type="project" value="TreeGrafter"/>
</dbReference>
<feature type="domain" description="Peptidase S1" evidence="9">
    <location>
        <begin position="1"/>
        <end position="78"/>
    </location>
</feature>
<dbReference type="InterPro" id="IPR050127">
    <property type="entry name" value="Serine_Proteases_S1"/>
</dbReference>
<keyword evidence="2" id="KW-0964">Secreted</keyword>
<keyword evidence="7" id="KW-1015">Disulfide bond</keyword>
<dbReference type="Gene3D" id="2.40.10.10">
    <property type="entry name" value="Trypsin-like serine proteases"/>
    <property type="match status" value="1"/>
</dbReference>
<dbReference type="SUPFAM" id="SSF50494">
    <property type="entry name" value="Trypsin-like serine proteases"/>
    <property type="match status" value="1"/>
</dbReference>
<dbReference type="PANTHER" id="PTHR24264:SF65">
    <property type="entry name" value="SRCR DOMAIN-CONTAINING PROTEIN"/>
    <property type="match status" value="1"/>
</dbReference>
<gene>
    <name evidence="10" type="ORF">KXQ929_LOCUS36084</name>
</gene>
<dbReference type="PROSITE" id="PS00135">
    <property type="entry name" value="TRYPSIN_SER"/>
    <property type="match status" value="1"/>
</dbReference>
<evidence type="ECO:0000256" key="8">
    <source>
        <dbReference type="ARBA" id="ARBA00023180"/>
    </source>
</evidence>
<comment type="caution">
    <text evidence="10">The sequence shown here is derived from an EMBL/GenBank/DDBJ whole genome shotgun (WGS) entry which is preliminary data.</text>
</comment>
<evidence type="ECO:0000256" key="2">
    <source>
        <dbReference type="ARBA" id="ARBA00022525"/>
    </source>
</evidence>
<comment type="subcellular location">
    <subcellularLocation>
        <location evidence="1">Secreted</location>
    </subcellularLocation>
</comment>
<dbReference type="PROSITE" id="PS50240">
    <property type="entry name" value="TRYPSIN_DOM"/>
    <property type="match status" value="1"/>
</dbReference>
<evidence type="ECO:0000256" key="3">
    <source>
        <dbReference type="ARBA" id="ARBA00022670"/>
    </source>
</evidence>
<proteinExistence type="predicted"/>
<keyword evidence="4" id="KW-0732">Signal</keyword>
<evidence type="ECO:0000256" key="5">
    <source>
        <dbReference type="ARBA" id="ARBA00022801"/>
    </source>
</evidence>
<keyword evidence="3" id="KW-0645">Protease</keyword>
<dbReference type="GO" id="GO:0004252">
    <property type="term" value="F:serine-type endopeptidase activity"/>
    <property type="evidence" value="ECO:0007669"/>
    <property type="project" value="InterPro"/>
</dbReference>
<dbReference type="GO" id="GO:0006508">
    <property type="term" value="P:proteolysis"/>
    <property type="evidence" value="ECO:0007669"/>
    <property type="project" value="UniProtKB-KW"/>
</dbReference>
<evidence type="ECO:0000256" key="6">
    <source>
        <dbReference type="ARBA" id="ARBA00022825"/>
    </source>
</evidence>
<organism evidence="10 11">
    <name type="scientific">Adineta steineri</name>
    <dbReference type="NCBI Taxonomy" id="433720"/>
    <lineage>
        <taxon>Eukaryota</taxon>
        <taxon>Metazoa</taxon>
        <taxon>Spiralia</taxon>
        <taxon>Gnathifera</taxon>
        <taxon>Rotifera</taxon>
        <taxon>Eurotatoria</taxon>
        <taxon>Bdelloidea</taxon>
        <taxon>Adinetida</taxon>
        <taxon>Adinetidae</taxon>
        <taxon>Adineta</taxon>
    </lineage>
</organism>
<name>A0A819WR37_9BILA</name>
<sequence length="397" mass="43761">TCEDMIFDRSVQFCAGDEMGGKDTCQGDSGGPLMRFTSERQWILAGITSYGKGCGRPEYPGVYTRVAFYTDWINAITNGLIMVAVTRAALTRQLQSTSTTRAVVSRVVRKKSMKQKKRIVKQRVATTSITSAPLQPYNDVAGKSNITNAIGYDRFGNATGREYDLGRDGAFMGFNILIAQFYWDSQFNDTAIQVPIDELKKKGFQVKHIKTEDECITELASNRYQITWIISGINQIQNPKFISSLIAFHSAGGAIFLFADNTPGVYHASEFLKTKFGITVDGNYHGGQTMTYKEDGHRGKGNFGQHEIFTGITSLFEGITISHPVYSTTASREIFIPIATASDGNTSIATYDPPSTSTEGRLCLDCGFTKLYVNWDSAGTARYIVNATCWLLGIGKH</sequence>
<reference evidence="10" key="1">
    <citation type="submission" date="2021-02" db="EMBL/GenBank/DDBJ databases">
        <authorList>
            <person name="Nowell W R."/>
        </authorList>
    </citation>
    <scope>NUCLEOTIDE SEQUENCE</scope>
</reference>
<keyword evidence="5" id="KW-0378">Hydrolase</keyword>
<accession>A0A819WR37</accession>
<dbReference type="AlphaFoldDB" id="A0A819WR37"/>
<evidence type="ECO:0000259" key="9">
    <source>
        <dbReference type="PROSITE" id="PS50240"/>
    </source>
</evidence>
<evidence type="ECO:0000313" key="10">
    <source>
        <dbReference type="EMBL" id="CAF4129214.1"/>
    </source>
</evidence>
<evidence type="ECO:0000313" key="11">
    <source>
        <dbReference type="Proteomes" id="UP000663868"/>
    </source>
</evidence>
<dbReference type="Pfam" id="PF00089">
    <property type="entry name" value="Trypsin"/>
    <property type="match status" value="1"/>
</dbReference>
<evidence type="ECO:0000256" key="1">
    <source>
        <dbReference type="ARBA" id="ARBA00004613"/>
    </source>
</evidence>